<feature type="chain" id="PRO_5045499879" evidence="1">
    <location>
        <begin position="24"/>
        <end position="322"/>
    </location>
</feature>
<dbReference type="EMBL" id="JAADJT010000003">
    <property type="protein sequence ID" value="NGZ84195.1"/>
    <property type="molecule type" value="Genomic_DNA"/>
</dbReference>
<dbReference type="Proteomes" id="UP000666369">
    <property type="component" value="Unassembled WGS sequence"/>
</dbReference>
<dbReference type="RefSeq" id="WP_166100830.1">
    <property type="nucleotide sequence ID" value="NZ_JAADJT010000003.1"/>
</dbReference>
<dbReference type="Gene3D" id="2.40.128.140">
    <property type="entry name" value="Outer membrane protein"/>
    <property type="match status" value="1"/>
</dbReference>
<dbReference type="InterPro" id="IPR018707">
    <property type="entry name" value="LpxR"/>
</dbReference>
<accession>A0ABX0FI50</accession>
<dbReference type="Pfam" id="PF09982">
    <property type="entry name" value="LpxR"/>
    <property type="match status" value="1"/>
</dbReference>
<protein>
    <submittedName>
        <fullName evidence="2">Lipid A deacylase LpxR family protein</fullName>
    </submittedName>
</protein>
<sequence length="322" mass="33794">MSRSPTHLPALAMLALAATPAAAGDTRFALMLQNDVVAGNDGGGYSNGIALSAMRSVAPGEDAIPAQWLLAPVAPWLGLGPATLTVSSLNQTMVTPSDLARKIPDPADTPYIGTLWFRAAQVSVRGAIADLLALNLGMVGPASGAKRSQILIHSLTHSERPQGWDSQLPNRALIAVDRYRALRLASGGAGDDRAAADLIVLGGVSVGNLQSSLGGSLLLRYGSGLQRSYPTALRAVSRSADPIMLGRGWFVYGAVHADRVFWNLDVGDAARLRESQVTAVAGLAYGWDDSSLSFSLQSTSPLTTLASRRKSYGSLSYATLWR</sequence>
<gene>
    <name evidence="2" type="ORF">GW587_08000</name>
</gene>
<evidence type="ECO:0000313" key="2">
    <source>
        <dbReference type="EMBL" id="NGZ84195.1"/>
    </source>
</evidence>
<evidence type="ECO:0000313" key="3">
    <source>
        <dbReference type="Proteomes" id="UP000666369"/>
    </source>
</evidence>
<comment type="caution">
    <text evidence="2">The sequence shown here is derived from an EMBL/GenBank/DDBJ whole genome shotgun (WGS) entry which is preliminary data.</text>
</comment>
<reference evidence="3" key="1">
    <citation type="submission" date="2023-07" db="EMBL/GenBank/DDBJ databases">
        <title>Duganella aceri sp. nov., isolated from tree sap.</title>
        <authorList>
            <person name="Kim I.S."/>
        </authorList>
    </citation>
    <scope>NUCLEOTIDE SEQUENCE [LARGE SCALE GENOMIC DNA]</scope>
    <source>
        <strain evidence="3">SAP-35</strain>
    </source>
</reference>
<proteinExistence type="predicted"/>
<keyword evidence="1" id="KW-0732">Signal</keyword>
<feature type="signal peptide" evidence="1">
    <location>
        <begin position="1"/>
        <end position="23"/>
    </location>
</feature>
<evidence type="ECO:0000256" key="1">
    <source>
        <dbReference type="SAM" id="SignalP"/>
    </source>
</evidence>
<organism evidence="2 3">
    <name type="scientific">Duganella aceris</name>
    <dbReference type="NCBI Taxonomy" id="2703883"/>
    <lineage>
        <taxon>Bacteria</taxon>
        <taxon>Pseudomonadati</taxon>
        <taxon>Pseudomonadota</taxon>
        <taxon>Betaproteobacteria</taxon>
        <taxon>Burkholderiales</taxon>
        <taxon>Oxalobacteraceae</taxon>
        <taxon>Telluria group</taxon>
        <taxon>Duganella</taxon>
    </lineage>
</organism>
<keyword evidence="3" id="KW-1185">Reference proteome</keyword>
<name>A0ABX0FI50_9BURK</name>
<dbReference type="InterPro" id="IPR037107">
    <property type="entry name" value="Put_OMP_sf"/>
</dbReference>